<name>A0AA86P8J0_9EUKA</name>
<dbReference type="Proteomes" id="UP001642409">
    <property type="component" value="Unassembled WGS sequence"/>
</dbReference>
<protein>
    <submittedName>
        <fullName evidence="1">Uncharacterized protein</fullName>
    </submittedName>
</protein>
<evidence type="ECO:0000313" key="2">
    <source>
        <dbReference type="EMBL" id="CAL6046760.1"/>
    </source>
</evidence>
<reference evidence="2 3" key="2">
    <citation type="submission" date="2024-07" db="EMBL/GenBank/DDBJ databases">
        <authorList>
            <person name="Akdeniz Z."/>
        </authorList>
    </citation>
    <scope>NUCLEOTIDE SEQUENCE [LARGE SCALE GENOMIC DNA]</scope>
</reference>
<dbReference type="EMBL" id="CAXDID020000169">
    <property type="protein sequence ID" value="CAL6046760.1"/>
    <property type="molecule type" value="Genomic_DNA"/>
</dbReference>
<reference evidence="1" key="1">
    <citation type="submission" date="2023-06" db="EMBL/GenBank/DDBJ databases">
        <authorList>
            <person name="Kurt Z."/>
        </authorList>
    </citation>
    <scope>NUCLEOTIDE SEQUENCE</scope>
</reference>
<dbReference type="AlphaFoldDB" id="A0AA86P8J0"/>
<proteinExistence type="predicted"/>
<dbReference type="EMBL" id="CATOUU010000554">
    <property type="protein sequence ID" value="CAI9933931.1"/>
    <property type="molecule type" value="Genomic_DNA"/>
</dbReference>
<evidence type="ECO:0000313" key="1">
    <source>
        <dbReference type="EMBL" id="CAI9933931.1"/>
    </source>
</evidence>
<gene>
    <name evidence="1" type="ORF">HINF_LOCUS21576</name>
    <name evidence="2" type="ORF">HINF_LOCUS41880</name>
</gene>
<dbReference type="Gene3D" id="2.160.20.110">
    <property type="match status" value="1"/>
</dbReference>
<accession>A0AA86P8J0</accession>
<comment type="caution">
    <text evidence="1">The sequence shown here is derived from an EMBL/GenBank/DDBJ whole genome shotgun (WGS) entry which is preliminary data.</text>
</comment>
<organism evidence="1">
    <name type="scientific">Hexamita inflata</name>
    <dbReference type="NCBI Taxonomy" id="28002"/>
    <lineage>
        <taxon>Eukaryota</taxon>
        <taxon>Metamonada</taxon>
        <taxon>Diplomonadida</taxon>
        <taxon>Hexamitidae</taxon>
        <taxon>Hexamitinae</taxon>
        <taxon>Hexamita</taxon>
    </lineage>
</organism>
<sequence>MLSLQKQIEWLINKPDNSSNFTQFERLDISYDQLSCHQIVFVNRFDFNTANYTISSIDQISNAFGTQQDIKNIFIIIKNNTYSSQFSPLFQIQNQFYNIKIQLANEIISRSGCILTNADTIIINQLSMISEIKSAIQISSANQLTLIQPTSMLTQLSNLKINLTIDLSQGNFGLIGNIYGMLTISNYQIVGSYFSQGTVTFVALTGQKCQMKLNSISIIPSQFNVGNQSSYIVSTINSSYIFTSNIVIQIQSKPSVQQLTSIDTNSSNYYQFGGLISLSIDTQTQIQSVVYDCDQKIVTKFVNNTGFLIGRSKGSSGSMTCSQICFRQVLSNQAISYSGLFGLIEGLVILQSTQVVLIGTGDYSFFGTFGEISPPTLNSQIINIVISMTLLENDGLYISPLIGHQHSSNCTVTDVIVQNSNITGNNVIGGIVGHSCFPVQVTNIQISNISIKSKYGVGGLIGHSNSVQYNIINCSVHNLEIQCSDVSGGFIGYTSSVYLASTLICIVNSSVTNTTMTTSKHCGGIIGFQNASAIIKQCQITTNIISVQLSGGIVGFVNSTSLTVDNSVISSIKLIANTNYGMIVGGQTSSTFSFITVKSEGVNYINNVQQQNCALITGIETINGC</sequence>
<keyword evidence="3" id="KW-1185">Reference proteome</keyword>
<evidence type="ECO:0000313" key="3">
    <source>
        <dbReference type="Proteomes" id="UP001642409"/>
    </source>
</evidence>